<dbReference type="PANTHER" id="PTHR43381:SF15">
    <property type="entry name" value="EUKARYOTIC TRANSLATION INITIATION FACTOR 5B"/>
    <property type="match status" value="1"/>
</dbReference>
<keyword evidence="5" id="KW-1185">Reference proteome</keyword>
<dbReference type="InterPro" id="IPR015760">
    <property type="entry name" value="TIF_IF2"/>
</dbReference>
<dbReference type="InterPro" id="IPR029459">
    <property type="entry name" value="EFTU-type"/>
</dbReference>
<organism evidence="4 5">
    <name type="scientific">Anisodus tanguticus</name>
    <dbReference type="NCBI Taxonomy" id="243964"/>
    <lineage>
        <taxon>Eukaryota</taxon>
        <taxon>Viridiplantae</taxon>
        <taxon>Streptophyta</taxon>
        <taxon>Embryophyta</taxon>
        <taxon>Tracheophyta</taxon>
        <taxon>Spermatophyta</taxon>
        <taxon>Magnoliopsida</taxon>
        <taxon>eudicotyledons</taxon>
        <taxon>Gunneridae</taxon>
        <taxon>Pentapetalae</taxon>
        <taxon>asterids</taxon>
        <taxon>lamiids</taxon>
        <taxon>Solanales</taxon>
        <taxon>Solanaceae</taxon>
        <taxon>Solanoideae</taxon>
        <taxon>Hyoscyameae</taxon>
        <taxon>Anisodus</taxon>
    </lineage>
</organism>
<evidence type="ECO:0000256" key="1">
    <source>
        <dbReference type="ARBA" id="ARBA00022741"/>
    </source>
</evidence>
<accession>A0AAE1VJD3</accession>
<feature type="domain" description="Elongation factor Tu-type" evidence="3">
    <location>
        <begin position="12"/>
        <end position="65"/>
    </location>
</feature>
<dbReference type="EMBL" id="JAVYJV010000009">
    <property type="protein sequence ID" value="KAK4363219.1"/>
    <property type="molecule type" value="Genomic_DNA"/>
</dbReference>
<dbReference type="Proteomes" id="UP001291623">
    <property type="component" value="Unassembled WGS sequence"/>
</dbReference>
<protein>
    <recommendedName>
        <fullName evidence="3">Elongation factor Tu-type domain-containing protein</fullName>
    </recommendedName>
</protein>
<evidence type="ECO:0000313" key="5">
    <source>
        <dbReference type="Proteomes" id="UP001291623"/>
    </source>
</evidence>
<dbReference type="SUPFAM" id="SSF50447">
    <property type="entry name" value="Translation proteins"/>
    <property type="match status" value="1"/>
</dbReference>
<keyword evidence="2" id="KW-0342">GTP-binding</keyword>
<gene>
    <name evidence="4" type="ORF">RND71_018460</name>
</gene>
<dbReference type="PANTHER" id="PTHR43381">
    <property type="entry name" value="TRANSLATION INITIATION FACTOR IF-2-RELATED"/>
    <property type="match status" value="1"/>
</dbReference>
<reference evidence="4" key="1">
    <citation type="submission" date="2023-12" db="EMBL/GenBank/DDBJ databases">
        <title>Genome assembly of Anisodus tanguticus.</title>
        <authorList>
            <person name="Wang Y.-J."/>
        </authorList>
    </citation>
    <scope>NUCLEOTIDE SEQUENCE</scope>
    <source>
        <strain evidence="4">KB-2021</strain>
        <tissue evidence="4">Leaf</tissue>
    </source>
</reference>
<dbReference type="InterPro" id="IPR009000">
    <property type="entry name" value="Transl_B-barrel_sf"/>
</dbReference>
<evidence type="ECO:0000259" key="3">
    <source>
        <dbReference type="Pfam" id="PF14578"/>
    </source>
</evidence>
<proteinExistence type="predicted"/>
<dbReference type="GO" id="GO:0005525">
    <property type="term" value="F:GTP binding"/>
    <property type="evidence" value="ECO:0007669"/>
    <property type="project" value="UniProtKB-KW"/>
</dbReference>
<dbReference type="Pfam" id="PF14578">
    <property type="entry name" value="GTP_EFTU_D4"/>
    <property type="match status" value="1"/>
</dbReference>
<sequence>MKQVGTPICIEQSLVDIGRIASIKNNDKPVDSAKKGQKVSIKIVRSNTEEQQKMFGRHFEIEDVLVSKISRRSIDILRTDFRKDLSIEDWKLVKILKALFKIQ</sequence>
<dbReference type="Gene3D" id="2.40.30.10">
    <property type="entry name" value="Translation factors"/>
    <property type="match status" value="1"/>
</dbReference>
<keyword evidence="1" id="KW-0547">Nucleotide-binding</keyword>
<dbReference type="AlphaFoldDB" id="A0AAE1VJD3"/>
<comment type="caution">
    <text evidence="4">The sequence shown here is derived from an EMBL/GenBank/DDBJ whole genome shotgun (WGS) entry which is preliminary data.</text>
</comment>
<evidence type="ECO:0000256" key="2">
    <source>
        <dbReference type="ARBA" id="ARBA00023134"/>
    </source>
</evidence>
<evidence type="ECO:0000313" key="4">
    <source>
        <dbReference type="EMBL" id="KAK4363219.1"/>
    </source>
</evidence>
<dbReference type="GO" id="GO:0003743">
    <property type="term" value="F:translation initiation factor activity"/>
    <property type="evidence" value="ECO:0007669"/>
    <property type="project" value="TreeGrafter"/>
</dbReference>
<dbReference type="GO" id="GO:0005739">
    <property type="term" value="C:mitochondrion"/>
    <property type="evidence" value="ECO:0007669"/>
    <property type="project" value="TreeGrafter"/>
</dbReference>
<name>A0AAE1VJD3_9SOLA</name>